<gene>
    <name evidence="2" type="ORF">KFL_000660230</name>
</gene>
<reference evidence="2 3" key="1">
    <citation type="journal article" date="2014" name="Nat. Commun.">
        <title>Klebsormidium flaccidum genome reveals primary factors for plant terrestrial adaptation.</title>
        <authorList>
            <person name="Hori K."/>
            <person name="Maruyama F."/>
            <person name="Fujisawa T."/>
            <person name="Togashi T."/>
            <person name="Yamamoto N."/>
            <person name="Seo M."/>
            <person name="Sato S."/>
            <person name="Yamada T."/>
            <person name="Mori H."/>
            <person name="Tajima N."/>
            <person name="Moriyama T."/>
            <person name="Ikeuchi M."/>
            <person name="Watanabe M."/>
            <person name="Wada H."/>
            <person name="Kobayashi K."/>
            <person name="Saito M."/>
            <person name="Masuda T."/>
            <person name="Sasaki-Sekimoto Y."/>
            <person name="Mashiguchi K."/>
            <person name="Awai K."/>
            <person name="Shimojima M."/>
            <person name="Masuda S."/>
            <person name="Iwai M."/>
            <person name="Nobusawa T."/>
            <person name="Narise T."/>
            <person name="Kondo S."/>
            <person name="Saito H."/>
            <person name="Sato R."/>
            <person name="Murakawa M."/>
            <person name="Ihara Y."/>
            <person name="Oshima-Yamada Y."/>
            <person name="Ohtaka K."/>
            <person name="Satoh M."/>
            <person name="Sonobe K."/>
            <person name="Ishii M."/>
            <person name="Ohtani R."/>
            <person name="Kanamori-Sato M."/>
            <person name="Honoki R."/>
            <person name="Miyazaki D."/>
            <person name="Mochizuki H."/>
            <person name="Umetsu J."/>
            <person name="Higashi K."/>
            <person name="Shibata D."/>
            <person name="Kamiya Y."/>
            <person name="Sato N."/>
            <person name="Nakamura Y."/>
            <person name="Tabata S."/>
            <person name="Ida S."/>
            <person name="Kurokawa K."/>
            <person name="Ohta H."/>
        </authorList>
    </citation>
    <scope>NUCLEOTIDE SEQUENCE [LARGE SCALE GENOMIC DNA]</scope>
    <source>
        <strain evidence="2 3">NIES-2285</strain>
    </source>
</reference>
<evidence type="ECO:0000313" key="3">
    <source>
        <dbReference type="Proteomes" id="UP000054558"/>
    </source>
</evidence>
<accession>A0A1Y1HYI9</accession>
<evidence type="ECO:0000256" key="1">
    <source>
        <dbReference type="SAM" id="MobiDB-lite"/>
    </source>
</evidence>
<feature type="region of interest" description="Disordered" evidence="1">
    <location>
        <begin position="1"/>
        <end position="115"/>
    </location>
</feature>
<keyword evidence="3" id="KW-1185">Reference proteome</keyword>
<evidence type="ECO:0000313" key="2">
    <source>
        <dbReference type="EMBL" id="GAQ80928.1"/>
    </source>
</evidence>
<dbReference type="AlphaFoldDB" id="A0A1Y1HYI9"/>
<feature type="compositionally biased region" description="Polar residues" evidence="1">
    <location>
        <begin position="25"/>
        <end position="38"/>
    </location>
</feature>
<sequence>MQEAVQTNPQTSPQPWDIGEGPVAQDQQGQPNQLSEGVQLSEPGWQQPIREASEKDLTQEAAEETPVLPQQPENGKRGRDKKAAGGEQPTKKPRGGKKKAAKELTEEEKEQLAAGKEVYWQLQKMKRVMKQYEGDKQTNERSGSGRANSCPFYEQMDAFFGTKATVNCAARLSSTAETPGNAAMGSVEEGSNDVKAQGSGKADRKKSAQVDAMKEVMEDVIENTTGRVVDALTQASSGTQKVMEGMRSDINNFMGRLLDILERDGL</sequence>
<feature type="compositionally biased region" description="Polar residues" evidence="1">
    <location>
        <begin position="1"/>
        <end position="14"/>
    </location>
</feature>
<protein>
    <submittedName>
        <fullName evidence="2">Uncharacterized protein</fullName>
    </submittedName>
</protein>
<proteinExistence type="predicted"/>
<feature type="compositionally biased region" description="Basic and acidic residues" evidence="1">
    <location>
        <begin position="74"/>
        <end position="84"/>
    </location>
</feature>
<feature type="region of interest" description="Disordered" evidence="1">
    <location>
        <begin position="177"/>
        <end position="209"/>
    </location>
</feature>
<organism evidence="2 3">
    <name type="scientific">Klebsormidium nitens</name>
    <name type="common">Green alga</name>
    <name type="synonym">Ulothrix nitens</name>
    <dbReference type="NCBI Taxonomy" id="105231"/>
    <lineage>
        <taxon>Eukaryota</taxon>
        <taxon>Viridiplantae</taxon>
        <taxon>Streptophyta</taxon>
        <taxon>Klebsormidiophyceae</taxon>
        <taxon>Klebsormidiales</taxon>
        <taxon>Klebsormidiaceae</taxon>
        <taxon>Klebsormidium</taxon>
    </lineage>
</organism>
<feature type="compositionally biased region" description="Basic residues" evidence="1">
    <location>
        <begin position="91"/>
        <end position="100"/>
    </location>
</feature>
<dbReference type="EMBL" id="DF237015">
    <property type="protein sequence ID" value="GAQ80928.1"/>
    <property type="molecule type" value="Genomic_DNA"/>
</dbReference>
<name>A0A1Y1HYI9_KLENI</name>
<dbReference type="Proteomes" id="UP000054558">
    <property type="component" value="Unassembled WGS sequence"/>
</dbReference>